<dbReference type="EMBL" id="JBHSOF010000019">
    <property type="protein sequence ID" value="MFC5664594.1"/>
    <property type="molecule type" value="Genomic_DNA"/>
</dbReference>
<evidence type="ECO:0008006" key="3">
    <source>
        <dbReference type="Google" id="ProtNLM"/>
    </source>
</evidence>
<proteinExistence type="predicted"/>
<accession>A0ABW0X6H8</accession>
<organism evidence="1 2">
    <name type="scientific">Kitasatospora misakiensis</name>
    <dbReference type="NCBI Taxonomy" id="67330"/>
    <lineage>
        <taxon>Bacteria</taxon>
        <taxon>Bacillati</taxon>
        <taxon>Actinomycetota</taxon>
        <taxon>Actinomycetes</taxon>
        <taxon>Kitasatosporales</taxon>
        <taxon>Streptomycetaceae</taxon>
        <taxon>Kitasatospora</taxon>
    </lineage>
</organism>
<name>A0ABW0X6H8_9ACTN</name>
<gene>
    <name evidence="1" type="ORF">ACFP3U_16570</name>
</gene>
<comment type="caution">
    <text evidence="1">The sequence shown here is derived from an EMBL/GenBank/DDBJ whole genome shotgun (WGS) entry which is preliminary data.</text>
</comment>
<reference evidence="2" key="1">
    <citation type="journal article" date="2019" name="Int. J. Syst. Evol. Microbiol.">
        <title>The Global Catalogue of Microorganisms (GCM) 10K type strain sequencing project: providing services to taxonomists for standard genome sequencing and annotation.</title>
        <authorList>
            <consortium name="The Broad Institute Genomics Platform"/>
            <consortium name="The Broad Institute Genome Sequencing Center for Infectious Disease"/>
            <person name="Wu L."/>
            <person name="Ma J."/>
        </authorList>
    </citation>
    <scope>NUCLEOTIDE SEQUENCE [LARGE SCALE GENOMIC DNA]</scope>
    <source>
        <strain evidence="2">CGMCC 4.1437</strain>
    </source>
</reference>
<evidence type="ECO:0000313" key="2">
    <source>
        <dbReference type="Proteomes" id="UP001595975"/>
    </source>
</evidence>
<evidence type="ECO:0000313" key="1">
    <source>
        <dbReference type="EMBL" id="MFC5664594.1"/>
    </source>
</evidence>
<protein>
    <recommendedName>
        <fullName evidence="3">Transposase</fullName>
    </recommendedName>
</protein>
<sequence>MIEYELIKQHERELQAVAEHERLVRTAKGAKRTGWRPNVAFRTQRGAVRTSEC</sequence>
<dbReference type="Proteomes" id="UP001595975">
    <property type="component" value="Unassembled WGS sequence"/>
</dbReference>
<dbReference type="RefSeq" id="WP_380226292.1">
    <property type="nucleotide sequence ID" value="NZ_JBHSOF010000019.1"/>
</dbReference>
<keyword evidence="2" id="KW-1185">Reference proteome</keyword>